<evidence type="ECO:0000259" key="1">
    <source>
        <dbReference type="PROSITE" id="PS51192"/>
    </source>
</evidence>
<dbReference type="PANTHER" id="PTHR47396">
    <property type="entry name" value="TYPE I RESTRICTION ENZYME ECOKI R PROTEIN"/>
    <property type="match status" value="1"/>
</dbReference>
<dbReference type="EC" id="3.1.21.3" evidence="2"/>
<organism evidence="2">
    <name type="scientific">uncultured Sulfurovum sp</name>
    <dbReference type="NCBI Taxonomy" id="269237"/>
    <lineage>
        <taxon>Bacteria</taxon>
        <taxon>Pseudomonadati</taxon>
        <taxon>Campylobacterota</taxon>
        <taxon>Epsilonproteobacteria</taxon>
        <taxon>Campylobacterales</taxon>
        <taxon>Sulfurovaceae</taxon>
        <taxon>Sulfurovum</taxon>
        <taxon>environmental samples</taxon>
    </lineage>
</organism>
<dbReference type="PROSITE" id="PS51192">
    <property type="entry name" value="HELICASE_ATP_BIND_1"/>
    <property type="match status" value="1"/>
</dbReference>
<dbReference type="PANTHER" id="PTHR47396:SF1">
    <property type="entry name" value="ATP-DEPENDENT HELICASE IRC3-RELATED"/>
    <property type="match status" value="1"/>
</dbReference>
<gene>
    <name evidence="2" type="ORF">HELGO_WM46111</name>
</gene>
<evidence type="ECO:0000313" key="2">
    <source>
        <dbReference type="EMBL" id="CAA6815442.1"/>
    </source>
</evidence>
<dbReference type="AlphaFoldDB" id="A0A6S6TIU3"/>
<dbReference type="SMART" id="SM00487">
    <property type="entry name" value="DEXDc"/>
    <property type="match status" value="1"/>
</dbReference>
<dbReference type="Gene3D" id="3.90.1570.30">
    <property type="match status" value="1"/>
</dbReference>
<dbReference type="InterPro" id="IPR050742">
    <property type="entry name" value="Helicase_Restrict-Modif_Enz"/>
</dbReference>
<accession>A0A6S6TIU3</accession>
<dbReference type="SUPFAM" id="SSF52540">
    <property type="entry name" value="P-loop containing nucleoside triphosphate hydrolases"/>
    <property type="match status" value="1"/>
</dbReference>
<reference evidence="2" key="1">
    <citation type="submission" date="2020-01" db="EMBL/GenBank/DDBJ databases">
        <authorList>
            <person name="Meier V. D."/>
            <person name="Meier V D."/>
        </authorList>
    </citation>
    <scope>NUCLEOTIDE SEQUENCE</scope>
    <source>
        <strain evidence="2">HLG_WM_MAG_03</strain>
    </source>
</reference>
<dbReference type="Pfam" id="PF04851">
    <property type="entry name" value="ResIII"/>
    <property type="match status" value="1"/>
</dbReference>
<dbReference type="EMBL" id="CACVAR010000251">
    <property type="protein sequence ID" value="CAA6815442.1"/>
    <property type="molecule type" value="Genomic_DNA"/>
</dbReference>
<sequence length="320" mass="36645">MAPEAKARVNIDKLLEASGWVVQDYKSINLRANLGVAVREFPTEKGPADYILFVKRKAVGVIEAKAEGHTLSGVAEQSERYSKNFPKDLLPDGEIRFAYESTGVETTFRDRKDIDTRSRYVFSFHKPESLQEWMKESDTLRNRLKSFPPLITDGLRDAQIEAINNLEKSFTKNHPRALIQMATGSGKTFTAINFSYRLLKHAKAKRILFLVDRGNLGGQTFKEFQAFNTPDDGRKFTELYNVQHLESNTIDSTNKIVITTIQRLYSMLKGKKKFDAELEEIELSNDMAPQEKVDYNQAIPPEFFDFIVVDECHRSIYGVW</sequence>
<protein>
    <submittedName>
        <fullName evidence="2">Type I restriction-modification system, restriction subunit R (EC)</fullName>
        <ecNumber evidence="2">3.1.21.3</ecNumber>
    </submittedName>
</protein>
<dbReference type="GO" id="GO:0003677">
    <property type="term" value="F:DNA binding"/>
    <property type="evidence" value="ECO:0007669"/>
    <property type="project" value="InterPro"/>
</dbReference>
<dbReference type="GO" id="GO:0009035">
    <property type="term" value="F:type I site-specific deoxyribonuclease activity"/>
    <property type="evidence" value="ECO:0007669"/>
    <property type="project" value="UniProtKB-EC"/>
</dbReference>
<dbReference type="GO" id="GO:0005524">
    <property type="term" value="F:ATP binding"/>
    <property type="evidence" value="ECO:0007669"/>
    <property type="project" value="InterPro"/>
</dbReference>
<dbReference type="InterPro" id="IPR014001">
    <property type="entry name" value="Helicase_ATP-bd"/>
</dbReference>
<dbReference type="InterPro" id="IPR027417">
    <property type="entry name" value="P-loop_NTPase"/>
</dbReference>
<dbReference type="Gene3D" id="3.40.50.300">
    <property type="entry name" value="P-loop containing nucleotide triphosphate hydrolases"/>
    <property type="match status" value="1"/>
</dbReference>
<keyword evidence="2" id="KW-0378">Hydrolase</keyword>
<dbReference type="InterPro" id="IPR006935">
    <property type="entry name" value="Helicase/UvrB_N"/>
</dbReference>
<dbReference type="GO" id="GO:0005829">
    <property type="term" value="C:cytosol"/>
    <property type="evidence" value="ECO:0007669"/>
    <property type="project" value="TreeGrafter"/>
</dbReference>
<proteinExistence type="predicted"/>
<feature type="domain" description="Helicase ATP-binding" evidence="1">
    <location>
        <begin position="168"/>
        <end position="320"/>
    </location>
</feature>
<name>A0A6S6TIU3_9BACT</name>